<dbReference type="InterPro" id="IPR020683">
    <property type="entry name" value="DUF3447"/>
</dbReference>
<proteinExistence type="predicted"/>
<evidence type="ECO:0000313" key="2">
    <source>
        <dbReference type="EMBL" id="EAY01305.1"/>
    </source>
</evidence>
<dbReference type="EMBL" id="DS113572">
    <property type="protein sequence ID" value="EAY01305.1"/>
    <property type="molecule type" value="Genomic_DNA"/>
</dbReference>
<dbReference type="Gene3D" id="1.25.40.20">
    <property type="entry name" value="Ankyrin repeat-containing domain"/>
    <property type="match status" value="1"/>
</dbReference>
<dbReference type="InParanoid" id="A2F1E1"/>
<feature type="domain" description="DUF3447" evidence="1">
    <location>
        <begin position="175"/>
        <end position="246"/>
    </location>
</feature>
<dbReference type="InterPro" id="IPR036770">
    <property type="entry name" value="Ankyrin_rpt-contain_sf"/>
</dbReference>
<reference evidence="2" key="1">
    <citation type="submission" date="2006-10" db="EMBL/GenBank/DDBJ databases">
        <authorList>
            <person name="Amadeo P."/>
            <person name="Zhao Q."/>
            <person name="Wortman J."/>
            <person name="Fraser-Liggett C."/>
            <person name="Carlton J."/>
        </authorList>
    </citation>
    <scope>NUCLEOTIDE SEQUENCE</scope>
    <source>
        <strain evidence="2">G3</strain>
    </source>
</reference>
<dbReference type="SUPFAM" id="SSF48403">
    <property type="entry name" value="Ankyrin repeat"/>
    <property type="match status" value="1"/>
</dbReference>
<dbReference type="AlphaFoldDB" id="A2F1E1"/>
<dbReference type="Pfam" id="PF11929">
    <property type="entry name" value="DUF3447"/>
    <property type="match status" value="1"/>
</dbReference>
<dbReference type="RefSeq" id="XP_001330173.1">
    <property type="nucleotide sequence ID" value="XM_001330138.1"/>
</dbReference>
<dbReference type="Proteomes" id="UP000001542">
    <property type="component" value="Unassembled WGS sequence"/>
</dbReference>
<dbReference type="OrthoDB" id="10673295at2759"/>
<dbReference type="KEGG" id="tva:4759131"/>
<keyword evidence="3" id="KW-1185">Reference proteome</keyword>
<dbReference type="PANTHER" id="PTHR24159:SF5">
    <property type="entry name" value="ANK_REP_REGION DOMAIN-CONTAINING PROTEIN"/>
    <property type="match status" value="1"/>
</dbReference>
<evidence type="ECO:0000313" key="3">
    <source>
        <dbReference type="Proteomes" id="UP000001542"/>
    </source>
</evidence>
<dbReference type="PANTHER" id="PTHR24159">
    <property type="match status" value="1"/>
</dbReference>
<name>A2F1E1_TRIV3</name>
<reference evidence="2" key="2">
    <citation type="journal article" date="2007" name="Science">
        <title>Draft genome sequence of the sexually transmitted pathogen Trichomonas vaginalis.</title>
        <authorList>
            <person name="Carlton J.M."/>
            <person name="Hirt R.P."/>
            <person name="Silva J.C."/>
            <person name="Delcher A.L."/>
            <person name="Schatz M."/>
            <person name="Zhao Q."/>
            <person name="Wortman J.R."/>
            <person name="Bidwell S.L."/>
            <person name="Alsmark U.C.M."/>
            <person name="Besteiro S."/>
            <person name="Sicheritz-Ponten T."/>
            <person name="Noel C.J."/>
            <person name="Dacks J.B."/>
            <person name="Foster P.G."/>
            <person name="Simillion C."/>
            <person name="Van de Peer Y."/>
            <person name="Miranda-Saavedra D."/>
            <person name="Barton G.J."/>
            <person name="Westrop G.D."/>
            <person name="Mueller S."/>
            <person name="Dessi D."/>
            <person name="Fiori P.L."/>
            <person name="Ren Q."/>
            <person name="Paulsen I."/>
            <person name="Zhang H."/>
            <person name="Bastida-Corcuera F.D."/>
            <person name="Simoes-Barbosa A."/>
            <person name="Brown M.T."/>
            <person name="Hayes R.D."/>
            <person name="Mukherjee M."/>
            <person name="Okumura C.Y."/>
            <person name="Schneider R."/>
            <person name="Smith A.J."/>
            <person name="Vanacova S."/>
            <person name="Villalvazo M."/>
            <person name="Haas B.J."/>
            <person name="Pertea M."/>
            <person name="Feldblyum T.V."/>
            <person name="Utterback T.R."/>
            <person name="Shu C.L."/>
            <person name="Osoegawa K."/>
            <person name="de Jong P.J."/>
            <person name="Hrdy I."/>
            <person name="Horvathova L."/>
            <person name="Zubacova Z."/>
            <person name="Dolezal P."/>
            <person name="Malik S.B."/>
            <person name="Logsdon J.M. Jr."/>
            <person name="Henze K."/>
            <person name="Gupta A."/>
            <person name="Wang C.C."/>
            <person name="Dunne R.L."/>
            <person name="Upcroft J.A."/>
            <person name="Upcroft P."/>
            <person name="White O."/>
            <person name="Salzberg S.L."/>
            <person name="Tang P."/>
            <person name="Chiu C.-H."/>
            <person name="Lee Y.-S."/>
            <person name="Embley T.M."/>
            <person name="Coombs G.H."/>
            <person name="Mottram J.C."/>
            <person name="Tachezy J."/>
            <person name="Fraser-Liggett C.M."/>
            <person name="Johnson P.J."/>
        </authorList>
    </citation>
    <scope>NUCLEOTIDE SEQUENCE [LARGE SCALE GENOMIC DNA]</scope>
    <source>
        <strain evidence="2">G3</strain>
    </source>
</reference>
<dbReference type="SMR" id="A2F1E1"/>
<gene>
    <name evidence="2" type="ORF">TVAG_395520</name>
</gene>
<dbReference type="VEuPathDB" id="TrichDB:TVAG_395520"/>
<protein>
    <recommendedName>
        <fullName evidence="1">DUF3447 domain-containing protein</fullName>
    </recommendedName>
</protein>
<accession>A2F1E1</accession>
<evidence type="ECO:0000259" key="1">
    <source>
        <dbReference type="Pfam" id="PF11929"/>
    </source>
</evidence>
<sequence>MALQYRNELCRLGELLWNFQDYPIEEIIEHIKFCVSNCEISLQNIFSVLDQKFSNNHKMSKQILQFIEQFLTMTGFQFPKEYDFFSEVLMKILKLKGLIDPDVYPEEVKQSVDELLSQYDFGEIEEVIANDDLDALDSIYSSFGFESDRTSPSDLDLAAEYGSIKCFRYLYENGSVITSDTTSGAFLGNNYDIINICEQNSAITSDYADIACIYHHNDEYRYLSDKYSLDYSWYSSLVTFNFELFFDKLDRTDFTSNNEEAYEALSSAACLGLTPIVRLFLEKGCSPLLQDNSTGINCIKLAEDCKFPQIADIMRNYISK</sequence>
<organism evidence="2 3">
    <name type="scientific">Trichomonas vaginalis (strain ATCC PRA-98 / G3)</name>
    <dbReference type="NCBI Taxonomy" id="412133"/>
    <lineage>
        <taxon>Eukaryota</taxon>
        <taxon>Metamonada</taxon>
        <taxon>Parabasalia</taxon>
        <taxon>Trichomonadida</taxon>
        <taxon>Trichomonadidae</taxon>
        <taxon>Trichomonas</taxon>
    </lineage>
</organism>
<dbReference type="VEuPathDB" id="TrichDB:TVAGG3_0075650"/>